<organism evidence="1 2">
    <name type="scientific">Vibrio pectenicida</name>
    <dbReference type="NCBI Taxonomy" id="62763"/>
    <lineage>
        <taxon>Bacteria</taxon>
        <taxon>Pseudomonadati</taxon>
        <taxon>Pseudomonadota</taxon>
        <taxon>Gammaproteobacteria</taxon>
        <taxon>Vibrionales</taxon>
        <taxon>Vibrionaceae</taxon>
        <taxon>Vibrio</taxon>
    </lineage>
</organism>
<evidence type="ECO:0000313" key="2">
    <source>
        <dbReference type="Proteomes" id="UP000269041"/>
    </source>
</evidence>
<name>A0A427TVQ8_9VIBR</name>
<dbReference type="EMBL" id="RSFA01000152">
    <property type="protein sequence ID" value="RSD28553.1"/>
    <property type="molecule type" value="Genomic_DNA"/>
</dbReference>
<evidence type="ECO:0000313" key="1">
    <source>
        <dbReference type="EMBL" id="RSD28553.1"/>
    </source>
</evidence>
<protein>
    <submittedName>
        <fullName evidence="1">Uncharacterized protein</fullName>
    </submittedName>
</protein>
<keyword evidence="2" id="KW-1185">Reference proteome</keyword>
<sequence>MDKHGIEYQVVQELQQQNVGILSASNLSIASKGRLGICRFTDLDLVKENKQVSLQNGDLVAPMNQPLGTLVGLMLDPRSSSSIFQEPAWQGYLRQEPLPIYTID</sequence>
<comment type="caution">
    <text evidence="1">The sequence shown here is derived from an EMBL/GenBank/DDBJ whole genome shotgun (WGS) entry which is preliminary data.</text>
</comment>
<gene>
    <name evidence="1" type="ORF">EJA03_19105</name>
</gene>
<reference evidence="1 2" key="1">
    <citation type="submission" date="2018-12" db="EMBL/GenBank/DDBJ databases">
        <title>Genomic taxonomy of the Vibrionaceae family.</title>
        <authorList>
            <person name="Gomez-Gil B."/>
            <person name="Enciso-Ibarra K."/>
        </authorList>
    </citation>
    <scope>NUCLEOTIDE SEQUENCE [LARGE SCALE GENOMIC DNA]</scope>
    <source>
        <strain evidence="1 2">CAIM 594</strain>
    </source>
</reference>
<proteinExistence type="predicted"/>
<dbReference type="AlphaFoldDB" id="A0A427TVQ8"/>
<dbReference type="Proteomes" id="UP000269041">
    <property type="component" value="Unassembled WGS sequence"/>
</dbReference>
<dbReference type="RefSeq" id="WP_125323327.1">
    <property type="nucleotide sequence ID" value="NZ_AP024890.1"/>
</dbReference>
<dbReference type="OrthoDB" id="5294005at2"/>
<accession>A0A427TVQ8</accession>